<keyword evidence="1" id="KW-0472">Membrane</keyword>
<evidence type="ECO:0000313" key="4">
    <source>
        <dbReference type="Proteomes" id="UP000696280"/>
    </source>
</evidence>
<reference evidence="3" key="1">
    <citation type="submission" date="2021-07" db="EMBL/GenBank/DDBJ databases">
        <authorList>
            <person name="Durling M."/>
        </authorList>
    </citation>
    <scope>NUCLEOTIDE SEQUENCE</scope>
</reference>
<evidence type="ECO:0000259" key="2">
    <source>
        <dbReference type="Pfam" id="PF13383"/>
    </source>
</evidence>
<keyword evidence="1" id="KW-0812">Transmembrane</keyword>
<dbReference type="PANTHER" id="PTHR32026:SF10">
    <property type="entry name" value="METHYLTRANSFERASE-LIKE PROTEIN 24-RELATED"/>
    <property type="match status" value="1"/>
</dbReference>
<dbReference type="InterPro" id="IPR026913">
    <property type="entry name" value="METTL24"/>
</dbReference>
<dbReference type="InterPro" id="IPR025714">
    <property type="entry name" value="Methyltranfer_dom"/>
</dbReference>
<sequence length="331" mass="38082">MAGRIIQVYGLWVWVAFAFFIFVLFNQSHSPLPHSSGKPSTVKERMMRAEKAWETSVTLRHEMANKHPGYPRIPLFPAQTLEAFGKYPYTIWDFFPPVYTCPHDIQRVGRLGDGGKWVCGMSLYENRPALPASKAGKRTKPGTVIYSFGVNGDSSFEAEMLARVPSAEIFAYDYTVASLGPQIAGPDSSRAYFKQVQLDRMDVLDRTPPFMSLQTLMKNNSHTYIDILKIDIEGAEYYSFDSFMDWCDRENAGEMPIGQIMIELHLTDDENLNFNRLLKWWERLEKFGMRPTWLEVNLLAVTLNPNKADPRCVEYVLVNHKDRKNIMRQES</sequence>
<feature type="transmembrane region" description="Helical" evidence="1">
    <location>
        <begin position="6"/>
        <end position="25"/>
    </location>
</feature>
<keyword evidence="4" id="KW-1185">Reference proteome</keyword>
<dbReference type="Proteomes" id="UP000696280">
    <property type="component" value="Unassembled WGS sequence"/>
</dbReference>
<dbReference type="AlphaFoldDB" id="A0A9N9PQ69"/>
<dbReference type="EMBL" id="CAJVRL010000044">
    <property type="protein sequence ID" value="CAG8951755.1"/>
    <property type="molecule type" value="Genomic_DNA"/>
</dbReference>
<name>A0A9N9PQ69_9HELO</name>
<evidence type="ECO:0000313" key="3">
    <source>
        <dbReference type="EMBL" id="CAG8951755.1"/>
    </source>
</evidence>
<proteinExistence type="predicted"/>
<evidence type="ECO:0000256" key="1">
    <source>
        <dbReference type="SAM" id="Phobius"/>
    </source>
</evidence>
<protein>
    <recommendedName>
        <fullName evidence="2">Methyltransferase domain-containing protein</fullName>
    </recommendedName>
</protein>
<feature type="domain" description="Methyltransferase" evidence="2">
    <location>
        <begin position="94"/>
        <end position="284"/>
    </location>
</feature>
<gene>
    <name evidence="3" type="ORF">HYFRA_00005557</name>
</gene>
<keyword evidence="1" id="KW-1133">Transmembrane helix</keyword>
<dbReference type="PANTHER" id="PTHR32026">
    <property type="entry name" value="METHYLTRANSFERASE-LIKE PROTEIN 24"/>
    <property type="match status" value="1"/>
</dbReference>
<accession>A0A9N9PQ69</accession>
<comment type="caution">
    <text evidence="3">The sequence shown here is derived from an EMBL/GenBank/DDBJ whole genome shotgun (WGS) entry which is preliminary data.</text>
</comment>
<dbReference type="OrthoDB" id="10006218at2759"/>
<organism evidence="3 4">
    <name type="scientific">Hymenoscyphus fraxineus</name>
    <dbReference type="NCBI Taxonomy" id="746836"/>
    <lineage>
        <taxon>Eukaryota</taxon>
        <taxon>Fungi</taxon>
        <taxon>Dikarya</taxon>
        <taxon>Ascomycota</taxon>
        <taxon>Pezizomycotina</taxon>
        <taxon>Leotiomycetes</taxon>
        <taxon>Helotiales</taxon>
        <taxon>Helotiaceae</taxon>
        <taxon>Hymenoscyphus</taxon>
    </lineage>
</organism>
<dbReference type="Pfam" id="PF13383">
    <property type="entry name" value="Methyltransf_22"/>
    <property type="match status" value="1"/>
</dbReference>